<dbReference type="Pfam" id="PF13450">
    <property type="entry name" value="NAD_binding_8"/>
    <property type="match status" value="1"/>
</dbReference>
<sequence>MSKKTSHITRRDFLNGALITLGSTLLPPIALGQSIERLIDSDHYPPLLNGLRGSTDEAYKVAHQLAWTGSNDWGKIKNNNDESYDLVIVGGGISGLAAARFYQQKYGRDVRILILDNNDDFGGHARRNEFNVDGQTQLSYGGSQSMEEPGGYSEISKELLLDIGVDIEKFNKAYDLDFFEKYGLESKTFFDKELFSYNQLVPFKFAPVEHIPGLPDGSSSYQEAIDRMPLESAAKAQLLRLYSVDDDTLDDVPILDRLEYAQETLYYDYLRDKLGITHPQIFELLRHLASGNVGVGSDTYTLIEAVFMKFPGIKPRAIVPLVGDSILDNLSDHDEPYIYHFPDGNASIARLLVRKLIPAVASGDTMEDIVLAKFRYEQLDQPDSKVRLRLESTVVNVVHEGDVESSKGLIVTYVKQDNACQVKAKHCVMACYNMMIPYLIPDLPNKQKSALKQLVKSPLVYTSVLLKNWRAMHELSIGAAYCPGRMHTFVAMDYPVSMGGYNYSKSPDEPVTLHMEYIPSSSTFGLPPREQFREGRYQLLTTSFAQFEKEIKTHLADMLGPGGFDPDRDILSITVNRWSHGYAYSGHDYFDPQFYDNDIYKMGRQPYGRITIANSDSGASAYMNSAIDQAWRAVNELT</sequence>
<proteinExistence type="predicted"/>
<dbReference type="EMBL" id="CP033577">
    <property type="protein sequence ID" value="AYV22266.1"/>
    <property type="molecule type" value="Genomic_DNA"/>
</dbReference>
<dbReference type="InterPro" id="IPR036188">
    <property type="entry name" value="FAD/NAD-bd_sf"/>
</dbReference>
<organism evidence="1 2">
    <name type="scientific">Vibrio mediterranei</name>
    <dbReference type="NCBI Taxonomy" id="689"/>
    <lineage>
        <taxon>Bacteria</taxon>
        <taxon>Pseudomonadati</taxon>
        <taxon>Pseudomonadota</taxon>
        <taxon>Gammaproteobacteria</taxon>
        <taxon>Vibrionales</taxon>
        <taxon>Vibrionaceae</taxon>
        <taxon>Vibrio</taxon>
    </lineage>
</organism>
<evidence type="ECO:0000313" key="2">
    <source>
        <dbReference type="Proteomes" id="UP000279760"/>
    </source>
</evidence>
<dbReference type="Proteomes" id="UP000279760">
    <property type="component" value="Chromosome 1"/>
</dbReference>
<dbReference type="PANTHER" id="PTHR43563">
    <property type="entry name" value="AMINE OXIDASE"/>
    <property type="match status" value="1"/>
</dbReference>
<evidence type="ECO:0000313" key="1">
    <source>
        <dbReference type="EMBL" id="AYV22266.1"/>
    </source>
</evidence>
<dbReference type="Gene3D" id="3.50.50.60">
    <property type="entry name" value="FAD/NAD(P)-binding domain"/>
    <property type="match status" value="1"/>
</dbReference>
<gene>
    <name evidence="1" type="ORF">ECB94_13930</name>
</gene>
<name>A0A3G4VBV7_9VIBR</name>
<dbReference type="InterPro" id="IPR006311">
    <property type="entry name" value="TAT_signal"/>
</dbReference>
<accession>A0A3G4VBV7</accession>
<dbReference type="PANTHER" id="PTHR43563:SF18">
    <property type="entry name" value="AMINE OXIDASE DOMAIN-CONTAINING PROTEIN"/>
    <property type="match status" value="1"/>
</dbReference>
<dbReference type="InterPro" id="IPR050703">
    <property type="entry name" value="Flavin_MAO"/>
</dbReference>
<dbReference type="SUPFAM" id="SSF51905">
    <property type="entry name" value="FAD/NAD(P)-binding domain"/>
    <property type="match status" value="2"/>
</dbReference>
<dbReference type="PROSITE" id="PS51318">
    <property type="entry name" value="TAT"/>
    <property type="match status" value="1"/>
</dbReference>
<reference evidence="1 2" key="1">
    <citation type="submission" date="2018-11" db="EMBL/GenBank/DDBJ databases">
        <title>Complete Genome Sequence of Vbrio mediterranei 117-T6: a Potential Pathogen Bacteria Isolated from the Conchocelis of Pyropia.</title>
        <authorList>
            <person name="Liu Q."/>
        </authorList>
    </citation>
    <scope>NUCLEOTIDE SEQUENCE [LARGE SCALE GENOMIC DNA]</scope>
    <source>
        <strain evidence="1 2">117-T6</strain>
    </source>
</reference>
<dbReference type="AlphaFoldDB" id="A0A3G4VBV7"/>
<dbReference type="RefSeq" id="WP_124940794.1">
    <property type="nucleotide sequence ID" value="NZ_CP033577.1"/>
</dbReference>
<dbReference type="GO" id="GO:0016491">
    <property type="term" value="F:oxidoreductase activity"/>
    <property type="evidence" value="ECO:0007669"/>
    <property type="project" value="UniProtKB-ARBA"/>
</dbReference>
<protein>
    <submittedName>
        <fullName evidence="1">NAD(P)/FAD-dependent oxidoreductase</fullName>
    </submittedName>
</protein>